<gene>
    <name evidence="1" type="ORF">TX73_023405</name>
</gene>
<accession>A0AAF0BSZ3</accession>
<evidence type="ECO:0000313" key="1">
    <source>
        <dbReference type="EMBL" id="WCL94709.1"/>
    </source>
</evidence>
<name>A0AAF0BSZ3_RHOPA</name>
<proteinExistence type="predicted"/>
<protein>
    <submittedName>
        <fullName evidence="1">Uncharacterized protein</fullName>
    </submittedName>
</protein>
<dbReference type="GeneID" id="66895654"/>
<dbReference type="RefSeq" id="WP_119846009.1">
    <property type="nucleotide sequence ID" value="NZ_CP116810.1"/>
</dbReference>
<dbReference type="Proteomes" id="UP000001426">
    <property type="component" value="Chromosome"/>
</dbReference>
<reference evidence="1 2" key="1">
    <citation type="journal article" date="2004" name="Nat. Biotechnol.">
        <title>Complete genome sequence of the metabolically versatile photosynthetic bacterium Rhodopseudomonas palustris.</title>
        <authorList>
            <person name="Larimer F.W."/>
            <person name="Chain P."/>
            <person name="Hauser L."/>
            <person name="Lamerdin J."/>
            <person name="Malfatti S."/>
            <person name="Do L."/>
            <person name="Land M.L."/>
            <person name="Pelletier D.A."/>
            <person name="Beatty J.T."/>
            <person name="Lang A.S."/>
            <person name="Tabita F.R."/>
            <person name="Gibson J.L."/>
            <person name="Hanson T.E."/>
            <person name="Bobst C."/>
            <person name="Torres J.L."/>
            <person name="Peres C."/>
            <person name="Harrison F.H."/>
            <person name="Gibson J."/>
            <person name="Harwood C.S."/>
        </authorList>
    </citation>
    <scope>NUCLEOTIDE SEQUENCE [LARGE SCALE GENOMIC DNA]</scope>
    <source>
        <strain evidence="2">ATCC BAA-98 / CGA009</strain>
    </source>
</reference>
<sequence>MSEEKQSRVSRMRRVVIVIEDELPSSSHQDSRGEIEEAGTDQSILGQLYDAVQLKPNLFGLSVDLKQLFERILRPSKQSA</sequence>
<dbReference type="EMBL" id="CP116810">
    <property type="protein sequence ID" value="WCL94709.1"/>
    <property type="molecule type" value="Genomic_DNA"/>
</dbReference>
<organism evidence="1 2">
    <name type="scientific">Rhodopseudomonas palustris (strain ATCC BAA-98 / CGA009)</name>
    <dbReference type="NCBI Taxonomy" id="258594"/>
    <lineage>
        <taxon>Bacteria</taxon>
        <taxon>Pseudomonadati</taxon>
        <taxon>Pseudomonadota</taxon>
        <taxon>Alphaproteobacteria</taxon>
        <taxon>Hyphomicrobiales</taxon>
        <taxon>Nitrobacteraceae</taxon>
        <taxon>Rhodopseudomonas</taxon>
    </lineage>
</organism>
<evidence type="ECO:0000313" key="2">
    <source>
        <dbReference type="Proteomes" id="UP000001426"/>
    </source>
</evidence>
<keyword evidence="2" id="KW-1185">Reference proteome</keyword>
<dbReference type="AlphaFoldDB" id="A0AAF0BSZ3"/>
<dbReference type="KEGG" id="rpa:TX73_023405"/>